<dbReference type="InterPro" id="IPR008993">
    <property type="entry name" value="TIMP-like_OB-fold"/>
</dbReference>
<evidence type="ECO:0000256" key="7">
    <source>
        <dbReference type="ARBA" id="ARBA00022692"/>
    </source>
</evidence>
<name>A0A8S4PPC3_OWEFU</name>
<evidence type="ECO:0000256" key="10">
    <source>
        <dbReference type="ARBA" id="ARBA00023157"/>
    </source>
</evidence>
<feature type="signal peptide" evidence="15">
    <location>
        <begin position="1"/>
        <end position="18"/>
    </location>
</feature>
<evidence type="ECO:0000256" key="4">
    <source>
        <dbReference type="ARBA" id="ARBA00022525"/>
    </source>
</evidence>
<evidence type="ECO:0000256" key="1">
    <source>
        <dbReference type="ARBA" id="ARBA00004370"/>
    </source>
</evidence>
<dbReference type="Gene3D" id="2.40.50.120">
    <property type="match status" value="1"/>
</dbReference>
<proteinExistence type="inferred from homology"/>
<dbReference type="GO" id="GO:0016020">
    <property type="term" value="C:membrane"/>
    <property type="evidence" value="ECO:0007669"/>
    <property type="project" value="UniProtKB-SubCell"/>
</dbReference>
<dbReference type="PROSITE" id="PS50189">
    <property type="entry name" value="NTR"/>
    <property type="match status" value="1"/>
</dbReference>
<evidence type="ECO:0000256" key="2">
    <source>
        <dbReference type="ARBA" id="ARBA00004613"/>
    </source>
</evidence>
<evidence type="ECO:0000256" key="11">
    <source>
        <dbReference type="ARBA" id="ARBA00023215"/>
    </source>
</evidence>
<evidence type="ECO:0000256" key="15">
    <source>
        <dbReference type="SAM" id="SignalP"/>
    </source>
</evidence>
<keyword evidence="9 14" id="KW-0472">Membrane</keyword>
<feature type="disulfide bond" evidence="13">
    <location>
        <begin position="31"/>
        <end position="136"/>
    </location>
</feature>
<feature type="disulfide bond" evidence="13">
    <location>
        <begin position="21"/>
        <end position="111"/>
    </location>
</feature>
<dbReference type="GO" id="GO:0046872">
    <property type="term" value="F:metal ion binding"/>
    <property type="evidence" value="ECO:0007669"/>
    <property type="project" value="UniProtKB-KW"/>
</dbReference>
<reference evidence="18" key="1">
    <citation type="submission" date="2022-03" db="EMBL/GenBank/DDBJ databases">
        <authorList>
            <person name="Martin C."/>
        </authorList>
    </citation>
    <scope>NUCLEOTIDE SEQUENCE</scope>
</reference>
<dbReference type="InterPro" id="IPR000276">
    <property type="entry name" value="GPCR_Rhodpsn"/>
</dbReference>
<feature type="transmembrane region" description="Helical" evidence="14">
    <location>
        <begin position="301"/>
        <end position="327"/>
    </location>
</feature>
<evidence type="ECO:0000256" key="9">
    <source>
        <dbReference type="ARBA" id="ARBA00023136"/>
    </source>
</evidence>
<dbReference type="PANTHER" id="PTHR11844">
    <property type="entry name" value="METALLOPROTEASE INHIBITOR"/>
    <property type="match status" value="1"/>
</dbReference>
<sequence length="332" mass="36884">MLIVLIATLCLQWIVCNGCRCAMTHPQHYFCNSEFVLRVNVTGSAINVDDEMTRDYDIDVVSIFKGEGFGGRSNVSTHVHSATCGVYLEIDQQYVLTGSRRADGIAWIHSCSFQRKWDLLTEDQRSGFSEDYGRSCGCEICMEQSRSQNCAASSCVYPLHSSWKMADCYNKHSVFPVASMPKADVELLPLVRNASNQRIENDIVHTASYQMIGAGTANFDLLTLRTNFTPGIGLFNNGTNISGIGSMENVPYYPAIKLPLHVVVLYGIAYAVIFLLGIIGNLLVITVVYNNIRMHNVTNYLIVNLSVADLLVSIFVLPITLLSNIFYGEYVK</sequence>
<evidence type="ECO:0000256" key="14">
    <source>
        <dbReference type="SAM" id="Phobius"/>
    </source>
</evidence>
<dbReference type="InterPro" id="IPR001820">
    <property type="entry name" value="TIMP"/>
</dbReference>
<dbReference type="GO" id="GO:0004930">
    <property type="term" value="F:G protein-coupled receptor activity"/>
    <property type="evidence" value="ECO:0007669"/>
    <property type="project" value="InterPro"/>
</dbReference>
<feature type="chain" id="PRO_5035744715" description="G-protein coupled receptors family 1 profile domain-containing protein" evidence="15">
    <location>
        <begin position="19"/>
        <end position="332"/>
    </location>
</feature>
<dbReference type="SUPFAM" id="SSF50242">
    <property type="entry name" value="TIMP-like"/>
    <property type="match status" value="1"/>
</dbReference>
<feature type="transmembrane region" description="Helical" evidence="14">
    <location>
        <begin position="263"/>
        <end position="289"/>
    </location>
</feature>
<dbReference type="PROSITE" id="PS50262">
    <property type="entry name" value="G_PROTEIN_RECEP_F1_2"/>
    <property type="match status" value="1"/>
</dbReference>
<comment type="caution">
    <text evidence="18">The sequence shown here is derived from an EMBL/GenBank/DDBJ whole genome shotgun (WGS) entry which is preliminary data.</text>
</comment>
<comment type="subcellular location">
    <subcellularLocation>
        <location evidence="1">Membrane</location>
    </subcellularLocation>
    <subcellularLocation>
        <location evidence="2">Secreted</location>
    </subcellularLocation>
</comment>
<dbReference type="PRINTS" id="PR00237">
    <property type="entry name" value="GPCRRHODOPSN"/>
</dbReference>
<keyword evidence="6" id="KW-0646">Protease inhibitor</keyword>
<feature type="domain" description="NTR" evidence="16">
    <location>
        <begin position="19"/>
        <end position="136"/>
    </location>
</feature>
<keyword evidence="12" id="KW-0479">Metal-binding</keyword>
<dbReference type="AlphaFoldDB" id="A0A8S4PPC3"/>
<feature type="disulfide bond" evidence="13">
    <location>
        <begin position="19"/>
        <end position="84"/>
    </location>
</feature>
<evidence type="ECO:0000256" key="8">
    <source>
        <dbReference type="ARBA" id="ARBA00022989"/>
    </source>
</evidence>
<dbReference type="Pfam" id="PF00001">
    <property type="entry name" value="7tm_1"/>
    <property type="match status" value="1"/>
</dbReference>
<dbReference type="Gene3D" id="3.90.370.10">
    <property type="entry name" value="Tissue inhibitor of metalloproteinase-1. Chain B, domain 1"/>
    <property type="match status" value="1"/>
</dbReference>
<dbReference type="GO" id="GO:0051045">
    <property type="term" value="P:negative regulation of membrane protein ectodomain proteolysis"/>
    <property type="evidence" value="ECO:0007669"/>
    <property type="project" value="TreeGrafter"/>
</dbReference>
<dbReference type="PANTHER" id="PTHR11844:SF33">
    <property type="entry name" value="TISSUE INHIBITOR OF METALLOPROTEINASE"/>
    <property type="match status" value="1"/>
</dbReference>
<organism evidence="18 19">
    <name type="scientific">Owenia fusiformis</name>
    <name type="common">Polychaete worm</name>
    <dbReference type="NCBI Taxonomy" id="6347"/>
    <lineage>
        <taxon>Eukaryota</taxon>
        <taxon>Metazoa</taxon>
        <taxon>Spiralia</taxon>
        <taxon>Lophotrochozoa</taxon>
        <taxon>Annelida</taxon>
        <taxon>Polychaeta</taxon>
        <taxon>Sedentaria</taxon>
        <taxon>Canalipalpata</taxon>
        <taxon>Sabellida</taxon>
        <taxon>Oweniida</taxon>
        <taxon>Oweniidae</taxon>
        <taxon>Owenia</taxon>
    </lineage>
</organism>
<protein>
    <recommendedName>
        <fullName evidence="20">G-protein coupled receptors family 1 profile domain-containing protein</fullName>
    </recommendedName>
</protein>
<dbReference type="GO" id="GO:0005615">
    <property type="term" value="C:extracellular space"/>
    <property type="evidence" value="ECO:0007669"/>
    <property type="project" value="TreeGrafter"/>
</dbReference>
<keyword evidence="19" id="KW-1185">Reference proteome</keyword>
<evidence type="ECO:0008006" key="20">
    <source>
        <dbReference type="Google" id="ProtNLM"/>
    </source>
</evidence>
<dbReference type="InterPro" id="IPR027465">
    <property type="entry name" value="TIMP_C"/>
</dbReference>
<keyword evidence="12" id="KW-0862">Zinc</keyword>
<dbReference type="InterPro" id="IPR017452">
    <property type="entry name" value="GPCR_Rhodpsn_7TM"/>
</dbReference>
<dbReference type="GO" id="GO:0002020">
    <property type="term" value="F:protease binding"/>
    <property type="evidence" value="ECO:0007669"/>
    <property type="project" value="TreeGrafter"/>
</dbReference>
<dbReference type="InterPro" id="IPR001134">
    <property type="entry name" value="Netrin_domain"/>
</dbReference>
<keyword evidence="4" id="KW-0964">Secreted</keyword>
<feature type="binding site" evidence="12">
    <location>
        <position position="19"/>
    </location>
    <ligand>
        <name>Zn(2+)</name>
        <dbReference type="ChEBI" id="CHEBI:29105"/>
        <note>ligand shared with metalloproteinase partner</note>
    </ligand>
</feature>
<evidence type="ECO:0000259" key="16">
    <source>
        <dbReference type="PROSITE" id="PS50189"/>
    </source>
</evidence>
<feature type="domain" description="G-protein coupled receptors family 1 profile" evidence="17">
    <location>
        <begin position="280"/>
        <end position="332"/>
    </location>
</feature>
<keyword evidence="11" id="KW-0481">Metalloenzyme inhibitor</keyword>
<dbReference type="Gene3D" id="1.20.1070.10">
    <property type="entry name" value="Rhodopsin 7-helix transmembrane proteins"/>
    <property type="match status" value="1"/>
</dbReference>
<accession>A0A8S4PPC3</accession>
<evidence type="ECO:0000256" key="12">
    <source>
        <dbReference type="PIRSR" id="PIRSR601820-1"/>
    </source>
</evidence>
<dbReference type="SUPFAM" id="SSF81321">
    <property type="entry name" value="Family A G protein-coupled receptor-like"/>
    <property type="match status" value="1"/>
</dbReference>
<evidence type="ECO:0000256" key="5">
    <source>
        <dbReference type="ARBA" id="ARBA00022608"/>
    </source>
</evidence>
<dbReference type="EMBL" id="CAIIXF020000009">
    <property type="protein sequence ID" value="CAH1795205.1"/>
    <property type="molecule type" value="Genomic_DNA"/>
</dbReference>
<evidence type="ECO:0000313" key="19">
    <source>
        <dbReference type="Proteomes" id="UP000749559"/>
    </source>
</evidence>
<dbReference type="SMART" id="SM00206">
    <property type="entry name" value="NTR"/>
    <property type="match status" value="1"/>
</dbReference>
<dbReference type="GO" id="GO:0008191">
    <property type="term" value="F:metalloendopeptidase inhibitor activity"/>
    <property type="evidence" value="ECO:0007669"/>
    <property type="project" value="InterPro"/>
</dbReference>
<keyword evidence="5" id="KW-0483">Metalloprotease inhibitor</keyword>
<keyword evidence="8 14" id="KW-1133">Transmembrane helix</keyword>
<dbReference type="OrthoDB" id="5987936at2759"/>
<evidence type="ECO:0000313" key="18">
    <source>
        <dbReference type="EMBL" id="CAH1795205.1"/>
    </source>
</evidence>
<keyword evidence="10 13" id="KW-1015">Disulfide bond</keyword>
<keyword evidence="15" id="KW-0732">Signal</keyword>
<keyword evidence="7 14" id="KW-0812">Transmembrane</keyword>
<comment type="similarity">
    <text evidence="3">Belongs to the protease inhibitor I35 (TIMP) family.</text>
</comment>
<evidence type="ECO:0000256" key="3">
    <source>
        <dbReference type="ARBA" id="ARBA00011027"/>
    </source>
</evidence>
<dbReference type="GO" id="GO:0031012">
    <property type="term" value="C:extracellular matrix"/>
    <property type="evidence" value="ECO:0007669"/>
    <property type="project" value="TreeGrafter"/>
</dbReference>
<evidence type="ECO:0000256" key="13">
    <source>
        <dbReference type="PIRSR" id="PIRSR601820-3"/>
    </source>
</evidence>
<dbReference type="Proteomes" id="UP000749559">
    <property type="component" value="Unassembled WGS sequence"/>
</dbReference>
<dbReference type="Pfam" id="PF00965">
    <property type="entry name" value="TIMP"/>
    <property type="match status" value="1"/>
</dbReference>
<gene>
    <name evidence="18" type="ORF">OFUS_LOCUS19777</name>
</gene>
<evidence type="ECO:0000256" key="6">
    <source>
        <dbReference type="ARBA" id="ARBA00022690"/>
    </source>
</evidence>
<evidence type="ECO:0000259" key="17">
    <source>
        <dbReference type="PROSITE" id="PS50262"/>
    </source>
</evidence>